<dbReference type="GO" id="GO:0016791">
    <property type="term" value="F:phosphatase activity"/>
    <property type="evidence" value="ECO:0007669"/>
    <property type="project" value="TreeGrafter"/>
</dbReference>
<dbReference type="InterPro" id="IPR013078">
    <property type="entry name" value="His_Pase_superF_clade-1"/>
</dbReference>
<dbReference type="InterPro" id="IPR029033">
    <property type="entry name" value="His_PPase_superfam"/>
</dbReference>
<proteinExistence type="predicted"/>
<evidence type="ECO:0000313" key="2">
    <source>
        <dbReference type="Proteomes" id="UP000006352"/>
    </source>
</evidence>
<keyword evidence="2" id="KW-1185">Reference proteome</keyword>
<dbReference type="EMBL" id="HE797106">
    <property type="protein sequence ID" value="CCM03245.1"/>
    <property type="molecule type" value="Genomic_DNA"/>
</dbReference>
<evidence type="ECO:0000313" key="1">
    <source>
        <dbReference type="EMBL" id="CCM03245.1"/>
    </source>
</evidence>
<dbReference type="SMART" id="SM00855">
    <property type="entry name" value="PGAM"/>
    <property type="match status" value="1"/>
</dbReference>
<reference evidence="1 2" key="1">
    <citation type="journal article" date="2012" name="Appl. Environ. Microbiol.">
        <title>Short-read sequencing for genomic analysis of the brown rot fungus Fibroporia radiculosa.</title>
        <authorList>
            <person name="Tang J.D."/>
            <person name="Perkins A.D."/>
            <person name="Sonstegard T.S."/>
            <person name="Schroeder S.G."/>
            <person name="Burgess S.C."/>
            <person name="Diehl S.V."/>
        </authorList>
    </citation>
    <scope>NUCLEOTIDE SEQUENCE [LARGE SCALE GENOMIC DNA]</scope>
    <source>
        <strain evidence="1 2">TFFH 294</strain>
    </source>
</reference>
<dbReference type="Proteomes" id="UP000006352">
    <property type="component" value="Unassembled WGS sequence"/>
</dbReference>
<dbReference type="CDD" id="cd07067">
    <property type="entry name" value="HP_PGM_like"/>
    <property type="match status" value="1"/>
</dbReference>
<dbReference type="PANTHER" id="PTHR48100">
    <property type="entry name" value="BROAD-SPECIFICITY PHOSPHATASE YOR283W-RELATED"/>
    <property type="match status" value="1"/>
</dbReference>
<gene>
    <name evidence="1" type="ORF">FIBRA_05371</name>
</gene>
<dbReference type="RefSeq" id="XP_012182528.1">
    <property type="nucleotide sequence ID" value="XM_012327138.1"/>
</dbReference>
<name>J4GQV8_9APHY</name>
<dbReference type="PANTHER" id="PTHR48100:SF54">
    <property type="entry name" value="PHOSPHATASE SPAC5H10.03-RELATED"/>
    <property type="match status" value="1"/>
</dbReference>
<dbReference type="OrthoDB" id="496981at2759"/>
<protein>
    <recommendedName>
        <fullName evidence="3">Phosphoglycerate mutase-like protein</fullName>
    </recommendedName>
</protein>
<organism evidence="1 2">
    <name type="scientific">Fibroporia radiculosa</name>
    <dbReference type="NCBI Taxonomy" id="599839"/>
    <lineage>
        <taxon>Eukaryota</taxon>
        <taxon>Fungi</taxon>
        <taxon>Dikarya</taxon>
        <taxon>Basidiomycota</taxon>
        <taxon>Agaricomycotina</taxon>
        <taxon>Agaricomycetes</taxon>
        <taxon>Polyporales</taxon>
        <taxon>Fibroporiaceae</taxon>
        <taxon>Fibroporia</taxon>
    </lineage>
</organism>
<dbReference type="GeneID" id="24098156"/>
<dbReference type="InterPro" id="IPR050275">
    <property type="entry name" value="PGM_Phosphatase"/>
</dbReference>
<dbReference type="Gene3D" id="3.40.50.1240">
    <property type="entry name" value="Phosphoglycerate mutase-like"/>
    <property type="match status" value="1"/>
</dbReference>
<evidence type="ECO:0008006" key="3">
    <source>
        <dbReference type="Google" id="ProtNLM"/>
    </source>
</evidence>
<dbReference type="AlphaFoldDB" id="J4GQV8"/>
<dbReference type="SUPFAM" id="SSF53254">
    <property type="entry name" value="Phosphoglycerate mutase-like"/>
    <property type="match status" value="1"/>
</dbReference>
<dbReference type="Pfam" id="PF00300">
    <property type="entry name" value="His_Phos_1"/>
    <property type="match status" value="1"/>
</dbReference>
<dbReference type="HOGENOM" id="CLU_039184_1_0_1"/>
<dbReference type="GO" id="GO:0005737">
    <property type="term" value="C:cytoplasm"/>
    <property type="evidence" value="ECO:0007669"/>
    <property type="project" value="TreeGrafter"/>
</dbReference>
<sequence length="231" mass="25893">MVKATEKRIYLTRHAQAEHNVEEDYSIPDAPLTKLGREQAARLHADTVNTIQQTAELLTTSGLRRTLSTTLIGYATLRKRLEEQGKAVVVLPQLQECNNLPCDIGSPKEVLEADPEFAGLDLGLLTPDWTSKVGFYGADVASLQARARWNRQWLRARPEREIVVVAHGDCLRYITEGENSFTPWANVEVREYTFDIEEGEDKDGDAWLVPVKKIVQEGDDEPTSSSGRFPS</sequence>
<accession>J4GQV8</accession>
<dbReference type="InParanoid" id="J4GQV8"/>
<dbReference type="FunCoup" id="J4GQV8">
    <property type="interactions" value="279"/>
</dbReference>